<evidence type="ECO:0000256" key="6">
    <source>
        <dbReference type="ARBA" id="ARBA00022989"/>
    </source>
</evidence>
<dbReference type="Proteomes" id="UP001642520">
    <property type="component" value="Unassembled WGS sequence"/>
</dbReference>
<evidence type="ECO:0000256" key="7">
    <source>
        <dbReference type="ARBA" id="ARBA00023002"/>
    </source>
</evidence>
<dbReference type="CDD" id="cd03505">
    <property type="entry name" value="Delta9-FADS-like"/>
    <property type="match status" value="1"/>
</dbReference>
<keyword evidence="3 11" id="KW-0444">Lipid biosynthesis</keyword>
<comment type="subcellular location">
    <subcellularLocation>
        <location evidence="1">Membrane</location>
        <topology evidence="1">Multi-pass membrane protein</topology>
    </subcellularLocation>
</comment>
<comment type="caution">
    <text evidence="13">The sequence shown here is derived from an EMBL/GenBank/DDBJ whole genome shotgun (WGS) entry which is preliminary data.</text>
</comment>
<keyword evidence="5" id="KW-0276">Fatty acid metabolism</keyword>
<keyword evidence="7 11" id="KW-0560">Oxidoreductase</keyword>
<evidence type="ECO:0000256" key="1">
    <source>
        <dbReference type="ARBA" id="ARBA00004141"/>
    </source>
</evidence>
<keyword evidence="9 12" id="KW-0472">Membrane</keyword>
<evidence type="ECO:0000256" key="5">
    <source>
        <dbReference type="ARBA" id="ARBA00022832"/>
    </source>
</evidence>
<keyword evidence="8" id="KW-0443">Lipid metabolism</keyword>
<dbReference type="InterPro" id="IPR015876">
    <property type="entry name" value="Acyl-CoA_DS"/>
</dbReference>
<feature type="transmembrane region" description="Helical" evidence="12">
    <location>
        <begin position="79"/>
        <end position="97"/>
    </location>
</feature>
<gene>
    <name evidence="13" type="ORF">XYLVIOL_LOCUS854</name>
</gene>
<evidence type="ECO:0000256" key="9">
    <source>
        <dbReference type="ARBA" id="ARBA00023136"/>
    </source>
</evidence>
<evidence type="ECO:0000256" key="11">
    <source>
        <dbReference type="RuleBase" id="RU000581"/>
    </source>
</evidence>
<comment type="domain">
    <text evidence="11">The histidine box domains are involved in binding the catalytic metal ions.</text>
</comment>
<feature type="transmembrane region" description="Helical" evidence="12">
    <location>
        <begin position="194"/>
        <end position="214"/>
    </location>
</feature>
<dbReference type="EMBL" id="CAXAJV020001281">
    <property type="protein sequence ID" value="CAL7934102.1"/>
    <property type="molecule type" value="Genomic_DNA"/>
</dbReference>
<accession>A0ABP1N2A9</accession>
<dbReference type="PRINTS" id="PR00075">
    <property type="entry name" value="FACDDSATRASE"/>
</dbReference>
<keyword evidence="10 11" id="KW-0275">Fatty acid biosynthesis</keyword>
<evidence type="ECO:0000256" key="12">
    <source>
        <dbReference type="SAM" id="Phobius"/>
    </source>
</evidence>
<organism evidence="13 14">
    <name type="scientific">Xylocopa violacea</name>
    <name type="common">Violet carpenter bee</name>
    <name type="synonym">Apis violacea</name>
    <dbReference type="NCBI Taxonomy" id="135666"/>
    <lineage>
        <taxon>Eukaryota</taxon>
        <taxon>Metazoa</taxon>
        <taxon>Ecdysozoa</taxon>
        <taxon>Arthropoda</taxon>
        <taxon>Hexapoda</taxon>
        <taxon>Insecta</taxon>
        <taxon>Pterygota</taxon>
        <taxon>Neoptera</taxon>
        <taxon>Endopterygota</taxon>
        <taxon>Hymenoptera</taxon>
        <taxon>Apocrita</taxon>
        <taxon>Aculeata</taxon>
        <taxon>Apoidea</taxon>
        <taxon>Anthophila</taxon>
        <taxon>Apidae</taxon>
        <taxon>Xylocopa</taxon>
        <taxon>Xylocopa</taxon>
    </lineage>
</organism>
<dbReference type="PANTHER" id="PTHR11351:SF26">
    <property type="entry name" value="FATTY ACID DESATURASE DOMAIN-CONTAINING PROTEIN"/>
    <property type="match status" value="1"/>
</dbReference>
<feature type="transmembrane region" description="Helical" evidence="12">
    <location>
        <begin position="152"/>
        <end position="174"/>
    </location>
</feature>
<comment type="similarity">
    <text evidence="2 11">Belongs to the fatty acid desaturase type 1 family.</text>
</comment>
<name>A0ABP1N2A9_XYLVO</name>
<evidence type="ECO:0000256" key="2">
    <source>
        <dbReference type="ARBA" id="ARBA00009295"/>
    </source>
</evidence>
<evidence type="ECO:0000256" key="8">
    <source>
        <dbReference type="ARBA" id="ARBA00023098"/>
    </source>
</evidence>
<protein>
    <submittedName>
        <fullName evidence="13">Uncharacterized protein</fullName>
    </submittedName>
</protein>
<dbReference type="PANTHER" id="PTHR11351">
    <property type="entry name" value="ACYL-COA DESATURASE"/>
    <property type="match status" value="1"/>
</dbReference>
<reference evidence="13 14" key="1">
    <citation type="submission" date="2024-08" db="EMBL/GenBank/DDBJ databases">
        <authorList>
            <person name="Will J Nash"/>
            <person name="Angela Man"/>
            <person name="Seanna McTaggart"/>
            <person name="Kendall Baker"/>
            <person name="Tom Barker"/>
            <person name="Leah Catchpole"/>
            <person name="Alex Durrant"/>
            <person name="Karim Gharbi"/>
            <person name="Naomi Irish"/>
            <person name="Gemy Kaithakottil"/>
            <person name="Debby Ku"/>
            <person name="Aaliyah Providence"/>
            <person name="Felix Shaw"/>
            <person name="David Swarbreck"/>
            <person name="Chris Watkins"/>
            <person name="Ann M. McCartney"/>
            <person name="Giulio Formenti"/>
            <person name="Alice Mouton"/>
            <person name="Noel Vella"/>
            <person name="Bjorn M von Reumont"/>
            <person name="Adriana Vella"/>
            <person name="Wilfried Haerty"/>
        </authorList>
    </citation>
    <scope>NUCLEOTIDE SEQUENCE [LARGE SCALE GENOMIC DNA]</scope>
</reference>
<evidence type="ECO:0000256" key="4">
    <source>
        <dbReference type="ARBA" id="ARBA00022692"/>
    </source>
</evidence>
<evidence type="ECO:0000313" key="13">
    <source>
        <dbReference type="EMBL" id="CAL7934102.1"/>
    </source>
</evidence>
<keyword evidence="4 11" id="KW-0812">Transmembrane</keyword>
<sequence length="322" mass="37778">MSNEQKSVKIQDLKWGALLWYIHLHFFGVYGIWLIFTVAKWKTAFFTIFLTILGYLGVTAGAHRLWAHRAYEATWSLKLFLMLAHTLTGVGPIYDWVLMHRLHHKYYGTDKDPYNHKKGFLYSHYVANFLSWDAYLEEMAVEIDMRDMQLDYFVYLQKLLYWPLFIVFGVMLPLNAPLEYWDESMTASAVITGLLRFAIMVNISWLVHSGLIIWSAEGKKIPANDLSIFFVKRTFWPAYHYMVTWDWKCGEFGGYGNEFATTFIKVSYEFGLVKDLLTSDTEDIREMLDQLAKKKITLESGLEKLKEIAVYNAKKQRLEVQM</sequence>
<feature type="transmembrane region" description="Helical" evidence="12">
    <location>
        <begin position="20"/>
        <end position="39"/>
    </location>
</feature>
<feature type="transmembrane region" description="Helical" evidence="12">
    <location>
        <begin position="46"/>
        <end position="67"/>
    </location>
</feature>
<comment type="cofactor">
    <cofactor evidence="11">
        <name>Fe(2+)</name>
        <dbReference type="ChEBI" id="CHEBI:29033"/>
    </cofactor>
</comment>
<evidence type="ECO:0000256" key="10">
    <source>
        <dbReference type="ARBA" id="ARBA00023160"/>
    </source>
</evidence>
<evidence type="ECO:0000256" key="3">
    <source>
        <dbReference type="ARBA" id="ARBA00022516"/>
    </source>
</evidence>
<keyword evidence="6 12" id="KW-1133">Transmembrane helix</keyword>
<evidence type="ECO:0000313" key="14">
    <source>
        <dbReference type="Proteomes" id="UP001642520"/>
    </source>
</evidence>
<proteinExistence type="inferred from homology"/>
<keyword evidence="14" id="KW-1185">Reference proteome</keyword>